<dbReference type="AlphaFoldDB" id="A0A853D925"/>
<evidence type="ECO:0000256" key="1">
    <source>
        <dbReference type="SAM" id="MobiDB-lite"/>
    </source>
</evidence>
<dbReference type="Pfam" id="PF18986">
    <property type="entry name" value="DUF5719"/>
    <property type="match status" value="1"/>
</dbReference>
<evidence type="ECO:0000313" key="3">
    <source>
        <dbReference type="Proteomes" id="UP000571817"/>
    </source>
</evidence>
<feature type="region of interest" description="Disordered" evidence="1">
    <location>
        <begin position="84"/>
        <end position="115"/>
    </location>
</feature>
<dbReference type="Gene3D" id="2.60.290.11">
    <property type="entry name" value="TM1070-like"/>
    <property type="match status" value="1"/>
</dbReference>
<evidence type="ECO:0000313" key="2">
    <source>
        <dbReference type="EMBL" id="NYJ73966.1"/>
    </source>
</evidence>
<protein>
    <submittedName>
        <fullName evidence="2">Uncharacterized protein</fullName>
    </submittedName>
</protein>
<dbReference type="Proteomes" id="UP000571817">
    <property type="component" value="Unassembled WGS sequence"/>
</dbReference>
<gene>
    <name evidence="2" type="ORF">HNR15_000929</name>
</gene>
<dbReference type="InterPro" id="IPR036698">
    <property type="entry name" value="TM1070-like_sf"/>
</dbReference>
<sequence>MRIGGALRVLIAGGVAAGLVYGAGRAEGEVHLARAADRVVTVAGTSQALQSASVTCPGADRGGMSDSTDPEAAQQQVTLLSGSAPTSVLPAGTRTEGARGGTVPTTRTGTTSTTLSGDRAMRLDTTGSLAPGSTATQYSYDSIRSARGISVLQCTAPVQDAWVLAGGTEPGRVTRLVLANPGSSAITVAATVVGSAGRDPSSVAGTVIAPGRRTVLTLGALRSGSDPAIHVTSSGGPVTIAAADVWMDGETQIGEETTGVSASPATTQVLPAVPVLGPAPVVRVADPGTQDAVVRVRATASDGSIATEQVLTVAAGRTGSLTLRGLTRGDYSVQVLSDEPVVAAASVRTTANGVGDLTWATGASLTRALTGTGLPEGLGNGDAVLGVTAASRTAQIVVSTVDAQGRVTSTRRSLAAGTPLLQGLPAARSVWVTVRSGSVWAAVTLRRTDRNGPLVATTTLTPLPLAAQAPAIRPASG</sequence>
<accession>A0A853D925</accession>
<comment type="caution">
    <text evidence="2">The sequence shown here is derived from an EMBL/GenBank/DDBJ whole genome shotgun (WGS) entry which is preliminary data.</text>
</comment>
<proteinExistence type="predicted"/>
<reference evidence="2 3" key="1">
    <citation type="submission" date="2020-07" db="EMBL/GenBank/DDBJ databases">
        <title>Sequencing the genomes of 1000 actinobacteria strains.</title>
        <authorList>
            <person name="Klenk H.-P."/>
        </authorList>
    </citation>
    <scope>NUCLEOTIDE SEQUENCE [LARGE SCALE GENOMIC DNA]</scope>
    <source>
        <strain evidence="2 3">DSM 29531</strain>
    </source>
</reference>
<keyword evidence="3" id="KW-1185">Reference proteome</keyword>
<feature type="compositionally biased region" description="Low complexity" evidence="1">
    <location>
        <begin position="91"/>
        <end position="115"/>
    </location>
</feature>
<name>A0A853D925_9MICO</name>
<dbReference type="RefSeq" id="WP_179479541.1">
    <property type="nucleotide sequence ID" value="NZ_JACCFW010000001.1"/>
</dbReference>
<dbReference type="EMBL" id="JACCFW010000001">
    <property type="protein sequence ID" value="NYJ73966.1"/>
    <property type="molecule type" value="Genomic_DNA"/>
</dbReference>
<dbReference type="InterPro" id="IPR043777">
    <property type="entry name" value="DUF5719"/>
</dbReference>
<organism evidence="2 3">
    <name type="scientific">Allobranchiibius huperziae</name>
    <dbReference type="NCBI Taxonomy" id="1874116"/>
    <lineage>
        <taxon>Bacteria</taxon>
        <taxon>Bacillati</taxon>
        <taxon>Actinomycetota</taxon>
        <taxon>Actinomycetes</taxon>
        <taxon>Micrococcales</taxon>
        <taxon>Dermacoccaceae</taxon>
        <taxon>Allobranchiibius</taxon>
    </lineage>
</organism>